<dbReference type="SUPFAM" id="SSF143597">
    <property type="entry name" value="YojJ-like"/>
    <property type="match status" value="1"/>
</dbReference>
<dbReference type="InterPro" id="IPR036888">
    <property type="entry name" value="DNA_integrity_DisA_N_sf"/>
</dbReference>
<evidence type="ECO:0000313" key="2">
    <source>
        <dbReference type="EMBL" id="OGN04315.1"/>
    </source>
</evidence>
<reference evidence="2 3" key="1">
    <citation type="journal article" date="2016" name="Nat. Commun.">
        <title>Thousands of microbial genomes shed light on interconnected biogeochemical processes in an aquifer system.</title>
        <authorList>
            <person name="Anantharaman K."/>
            <person name="Brown C.T."/>
            <person name="Hug L.A."/>
            <person name="Sharon I."/>
            <person name="Castelle C.J."/>
            <person name="Probst A.J."/>
            <person name="Thomas B.C."/>
            <person name="Singh A."/>
            <person name="Wilkins M.J."/>
            <person name="Karaoz U."/>
            <person name="Brodie E.L."/>
            <person name="Williams K.H."/>
            <person name="Hubbard S.S."/>
            <person name="Banfield J.F."/>
        </authorList>
    </citation>
    <scope>NUCLEOTIDE SEQUENCE [LARGE SCALE GENOMIC DNA]</scope>
</reference>
<dbReference type="InterPro" id="IPR003390">
    <property type="entry name" value="DNA_integrity_scan_DisA_N"/>
</dbReference>
<feature type="domain" description="DAC" evidence="1">
    <location>
        <begin position="6"/>
        <end position="185"/>
    </location>
</feature>
<evidence type="ECO:0000259" key="1">
    <source>
        <dbReference type="PROSITE" id="PS51794"/>
    </source>
</evidence>
<dbReference type="Gene3D" id="3.40.1700.10">
    <property type="entry name" value="DNA integrity scanning protein, DisA, N-terminal domain"/>
    <property type="match status" value="1"/>
</dbReference>
<evidence type="ECO:0000313" key="3">
    <source>
        <dbReference type="Proteomes" id="UP000177507"/>
    </source>
</evidence>
<dbReference type="AlphaFoldDB" id="A0A1F8ETW3"/>
<accession>A0A1F8ETW3</accession>
<dbReference type="PROSITE" id="PS51794">
    <property type="entry name" value="DAC"/>
    <property type="match status" value="1"/>
</dbReference>
<name>A0A1F8ETW3_9BACT</name>
<comment type="caution">
    <text evidence="2">The sequence shown here is derived from an EMBL/GenBank/DDBJ whole genome shotgun (WGS) entry which is preliminary data.</text>
</comment>
<organism evidence="2 3">
    <name type="scientific">Candidatus Yanofskybacteria bacterium RIFCSPHIGHO2_01_FULL_44_17</name>
    <dbReference type="NCBI Taxonomy" id="1802668"/>
    <lineage>
        <taxon>Bacteria</taxon>
        <taxon>Candidatus Yanofskyibacteriota</taxon>
    </lineage>
</organism>
<sequence>MTEKAIFELIEIFKKSAVNLPISLKMKTAELVLNLMKNQKNFGLFIVLGWHDQWQDYTDISDSTQDIFVKHHINVADIENHADWYREVESTVGFDGAILIDGNGEVVHSGVILEGLRPRSVAERVNPGKFADLSEQFGFSQKVHSRHLFAITSSHVFKDTTVFTVSEETNSFHVFENGRIVYSLG</sequence>
<dbReference type="STRING" id="1802668.A2831_01280"/>
<dbReference type="EMBL" id="MGJI01000022">
    <property type="protein sequence ID" value="OGN04315.1"/>
    <property type="molecule type" value="Genomic_DNA"/>
</dbReference>
<gene>
    <name evidence="2" type="ORF">A2831_01280</name>
</gene>
<protein>
    <recommendedName>
        <fullName evidence="1">DAC domain-containing protein</fullName>
    </recommendedName>
</protein>
<proteinExistence type="predicted"/>
<dbReference type="Proteomes" id="UP000177507">
    <property type="component" value="Unassembled WGS sequence"/>
</dbReference>